<dbReference type="SUPFAM" id="SSF52096">
    <property type="entry name" value="ClpP/crotonase"/>
    <property type="match status" value="2"/>
</dbReference>
<gene>
    <name evidence="1" type="ORF">HCN50_22760</name>
</gene>
<dbReference type="Proteomes" id="UP000528734">
    <property type="component" value="Unassembled WGS sequence"/>
</dbReference>
<dbReference type="PANTHER" id="PTHR11941">
    <property type="entry name" value="ENOYL-COA HYDRATASE-RELATED"/>
    <property type="match status" value="1"/>
</dbReference>
<dbReference type="InterPro" id="IPR017633">
    <property type="entry name" value="Benz-CoA_dihydrodiol_lyase"/>
</dbReference>
<dbReference type="Gene3D" id="3.90.226.10">
    <property type="entry name" value="2-enoyl-CoA Hydratase, Chain A, domain 1"/>
    <property type="match status" value="2"/>
</dbReference>
<keyword evidence="1" id="KW-0456">Lyase</keyword>
<evidence type="ECO:0000313" key="1">
    <source>
        <dbReference type="EMBL" id="NOJ49037.1"/>
    </source>
</evidence>
<protein>
    <submittedName>
        <fullName evidence="1">Benzoyl-CoA-dihydrodiol lyase</fullName>
    </submittedName>
</protein>
<dbReference type="PANTHER" id="PTHR11941:SF54">
    <property type="entry name" value="ENOYL-COA HYDRATASE, MITOCHONDRIAL"/>
    <property type="match status" value="1"/>
</dbReference>
<sequence>MAGEKPGEDRVLAGGAKYIDFQTEPSRYRHWKLAVEGEVATLTMDVDENAGLFEGYQLKLNSYDLGVDIELADAVQRLRFEHPEVKVVVMRSGKNRVFCAGANIRMLAGATHAHKVNFCKFTNETRNGIEDSSENSGQRFITVVNGTAAGGGYELALATDHIILADDGAAAVALPEVPLLAVLPGTGGLTRVVDKRKVRRDHADFFCTIEEGIKGKRAVAWRLVDEIAPNSKLDAKVAERAKAFAAASKRNGSGKGITLTPLNRIIDDSGIRYGFVNVDIDRAARIATISIKAPEAAPPADIDGLIAQGAAFWPLQVARELDDAILHLRINELGIAMLVFKSHGDPANVVACDAFLEANKAHWLVNEIRHYWKRVLKRIDVTSRTLVTLVEPGSCFAGTLAELVFAADRSYMLIGSRQGDNRPPPAIQLTALNFGPYPMSHGLTRLQSRFQADPSDLERAEATIGKALDAEEAEELGLVTFALDDIDWDDEVRVFLEERTSFSPDGLTGMEANLRFVGPETMESKIFSRLTAWQNWIFQRPNAVGEDGALRRYGTGQKAQFDMTRV</sequence>
<dbReference type="CDD" id="cd06558">
    <property type="entry name" value="crotonase-like"/>
    <property type="match status" value="1"/>
</dbReference>
<comment type="caution">
    <text evidence="1">The sequence shown here is derived from an EMBL/GenBank/DDBJ whole genome shotgun (WGS) entry which is preliminary data.</text>
</comment>
<organism evidence="1 2">
    <name type="scientific">Bradyrhizobium archetypum</name>
    <dbReference type="NCBI Taxonomy" id="2721160"/>
    <lineage>
        <taxon>Bacteria</taxon>
        <taxon>Pseudomonadati</taxon>
        <taxon>Pseudomonadota</taxon>
        <taxon>Alphaproteobacteria</taxon>
        <taxon>Hyphomicrobiales</taxon>
        <taxon>Nitrobacteraceae</taxon>
        <taxon>Bradyrhizobium</taxon>
    </lineage>
</organism>
<dbReference type="RefSeq" id="WP_171711960.1">
    <property type="nucleotide sequence ID" value="NZ_JAAVLW010000006.1"/>
</dbReference>
<dbReference type="InterPro" id="IPR029045">
    <property type="entry name" value="ClpP/crotonase-like_dom_sf"/>
</dbReference>
<dbReference type="InterPro" id="IPR001753">
    <property type="entry name" value="Enoyl-CoA_hydra/iso"/>
</dbReference>
<dbReference type="EMBL" id="JAAVLW010000006">
    <property type="protein sequence ID" value="NOJ49037.1"/>
    <property type="molecule type" value="Genomic_DNA"/>
</dbReference>
<dbReference type="NCBIfam" id="TIGR03222">
    <property type="entry name" value="benzo_boxC"/>
    <property type="match status" value="1"/>
</dbReference>
<accession>A0A7Y4M3L8</accession>
<dbReference type="Pfam" id="PF00378">
    <property type="entry name" value="ECH_1"/>
    <property type="match status" value="1"/>
</dbReference>
<evidence type="ECO:0000313" key="2">
    <source>
        <dbReference type="Proteomes" id="UP000528734"/>
    </source>
</evidence>
<dbReference type="GO" id="GO:0006635">
    <property type="term" value="P:fatty acid beta-oxidation"/>
    <property type="evidence" value="ECO:0007669"/>
    <property type="project" value="TreeGrafter"/>
</dbReference>
<dbReference type="GO" id="GO:0016829">
    <property type="term" value="F:lyase activity"/>
    <property type="evidence" value="ECO:0007669"/>
    <property type="project" value="UniProtKB-KW"/>
</dbReference>
<keyword evidence="2" id="KW-1185">Reference proteome</keyword>
<proteinExistence type="predicted"/>
<reference evidence="1 2" key="1">
    <citation type="submission" date="2020-03" db="EMBL/GenBank/DDBJ databases">
        <title>Bradyrhizobium diversity isolated from nodules of Muelleranthus trifoliolatus.</title>
        <authorList>
            <person name="Klepa M."/>
            <person name="Helene L."/>
            <person name="Hungria M."/>
        </authorList>
    </citation>
    <scope>NUCLEOTIDE SEQUENCE [LARGE SCALE GENOMIC DNA]</scope>
    <source>
        <strain evidence="1 2">WSM 1744</strain>
    </source>
</reference>
<dbReference type="AlphaFoldDB" id="A0A7Y4M3L8"/>
<name>A0A7Y4M3L8_9BRAD</name>